<feature type="chain" id="PRO_5003615085" description="Putative auto-transporter adhesin head GIN domain-containing protein" evidence="2">
    <location>
        <begin position="22"/>
        <end position="250"/>
    </location>
</feature>
<reference evidence="4" key="1">
    <citation type="submission" date="2012-02" db="EMBL/GenBank/DDBJ databases">
        <title>The complete genome of Solitalea canadensis DSM 3403.</title>
        <authorList>
            <consortium name="US DOE Joint Genome Institute (JGI-PGF)"/>
            <person name="Lucas S."/>
            <person name="Copeland A."/>
            <person name="Lapidus A."/>
            <person name="Glavina del Rio T."/>
            <person name="Dalin E."/>
            <person name="Tice H."/>
            <person name="Bruce D."/>
            <person name="Goodwin L."/>
            <person name="Pitluck S."/>
            <person name="Peters L."/>
            <person name="Ovchinnikova G."/>
            <person name="Lu M."/>
            <person name="Kyrpides N."/>
            <person name="Mavromatis K."/>
            <person name="Ivanova N."/>
            <person name="Brettin T."/>
            <person name="Detter J.C."/>
            <person name="Han C."/>
            <person name="Larimer F."/>
            <person name="Land M."/>
            <person name="Hauser L."/>
            <person name="Markowitz V."/>
            <person name="Cheng J.-F."/>
            <person name="Hugenholtz P."/>
            <person name="Woyke T."/>
            <person name="Wu D."/>
            <person name="Spring S."/>
            <person name="Schroeder M."/>
            <person name="Kopitz M."/>
            <person name="Brambilla E."/>
            <person name="Klenk H.-P."/>
            <person name="Eisen J.A."/>
        </authorList>
    </citation>
    <scope>NUCLEOTIDE SEQUENCE</scope>
    <source>
        <strain evidence="4">DSM 3403</strain>
    </source>
</reference>
<keyword evidence="2" id="KW-0732">Signal</keyword>
<proteinExistence type="predicted"/>
<keyword evidence="5" id="KW-1185">Reference proteome</keyword>
<gene>
    <name evidence="4" type="ordered locus">Solca_3756</name>
</gene>
<dbReference type="HOGENOM" id="CLU_072746_4_2_10"/>
<evidence type="ECO:0000313" key="5">
    <source>
        <dbReference type="Proteomes" id="UP000007590"/>
    </source>
</evidence>
<sequence length="250" mass="26110">MNLLKKSLFALALTVSTSAVALDSFAVSGTHYINTPLSEKTETREVEAFNGISVSTGIDVFIAQGNAEKVTVTADDDIISSIKTEVKGGILNIYVDKKNNKSWSWTRNNTMKVYLTVKELNSITASSGSDVSTTNTLKSAKLFVQSSSGSDINLALDAGDLICESSSGSDMKLSGIAKSLNVKSSSGSDISAYELTSEVCVANASSGSDIEVTVTKQLTAHASSGGDVSYKGNPQNVVKNESSGGDVSHN</sequence>
<name>H8KMG1_SOLCM</name>
<dbReference type="RefSeq" id="WP_014681979.1">
    <property type="nucleotide sequence ID" value="NC_017770.1"/>
</dbReference>
<evidence type="ECO:0000313" key="4">
    <source>
        <dbReference type="EMBL" id="AFD08756.1"/>
    </source>
</evidence>
<dbReference type="Gene3D" id="2.160.20.120">
    <property type="match status" value="1"/>
</dbReference>
<dbReference type="Proteomes" id="UP000007590">
    <property type="component" value="Chromosome"/>
</dbReference>
<dbReference type="Pfam" id="PF10988">
    <property type="entry name" value="DUF2807"/>
    <property type="match status" value="1"/>
</dbReference>
<evidence type="ECO:0000259" key="3">
    <source>
        <dbReference type="Pfam" id="PF10988"/>
    </source>
</evidence>
<dbReference type="KEGG" id="scn:Solca_3756"/>
<dbReference type="AlphaFoldDB" id="H8KMG1"/>
<accession>H8KMG1</accession>
<dbReference type="eggNOG" id="COG3595">
    <property type="taxonomic scope" value="Bacteria"/>
</dbReference>
<feature type="signal peptide" evidence="2">
    <location>
        <begin position="1"/>
        <end position="21"/>
    </location>
</feature>
<organism evidence="4 5">
    <name type="scientific">Solitalea canadensis (strain ATCC 29591 / DSM 3403 / JCM 21819 / LMG 8368 / NBRC 15130 / NCIMB 12057 / USAM 9D)</name>
    <name type="common">Flexibacter canadensis</name>
    <dbReference type="NCBI Taxonomy" id="929556"/>
    <lineage>
        <taxon>Bacteria</taxon>
        <taxon>Pseudomonadati</taxon>
        <taxon>Bacteroidota</taxon>
        <taxon>Sphingobacteriia</taxon>
        <taxon>Sphingobacteriales</taxon>
        <taxon>Sphingobacteriaceae</taxon>
        <taxon>Solitalea</taxon>
    </lineage>
</organism>
<feature type="region of interest" description="Disordered" evidence="1">
    <location>
        <begin position="222"/>
        <end position="250"/>
    </location>
</feature>
<dbReference type="OrthoDB" id="942536at2"/>
<protein>
    <recommendedName>
        <fullName evidence="3">Putative auto-transporter adhesin head GIN domain-containing protein</fullName>
    </recommendedName>
</protein>
<evidence type="ECO:0000256" key="2">
    <source>
        <dbReference type="SAM" id="SignalP"/>
    </source>
</evidence>
<dbReference type="STRING" id="929556.Solca_3756"/>
<feature type="domain" description="Putative auto-transporter adhesin head GIN" evidence="3">
    <location>
        <begin position="48"/>
        <end position="234"/>
    </location>
</feature>
<dbReference type="EMBL" id="CP003349">
    <property type="protein sequence ID" value="AFD08756.1"/>
    <property type="molecule type" value="Genomic_DNA"/>
</dbReference>
<feature type="compositionally biased region" description="Polar residues" evidence="1">
    <location>
        <begin position="232"/>
        <end position="250"/>
    </location>
</feature>
<evidence type="ECO:0000256" key="1">
    <source>
        <dbReference type="SAM" id="MobiDB-lite"/>
    </source>
</evidence>
<dbReference type="InterPro" id="IPR021255">
    <property type="entry name" value="DUF2807"/>
</dbReference>